<dbReference type="Proteomes" id="UP000738349">
    <property type="component" value="Unassembled WGS sequence"/>
</dbReference>
<dbReference type="InterPro" id="IPR036291">
    <property type="entry name" value="NAD(P)-bd_dom_sf"/>
</dbReference>
<dbReference type="PANTHER" id="PTHR24320">
    <property type="entry name" value="RETINOL DEHYDROGENASE"/>
    <property type="match status" value="1"/>
</dbReference>
<accession>A0A9P9IZ08</accession>
<evidence type="ECO:0000313" key="4">
    <source>
        <dbReference type="EMBL" id="KAH7141063.1"/>
    </source>
</evidence>
<protein>
    <submittedName>
        <fullName evidence="4">Uncharacterized protein</fullName>
    </submittedName>
</protein>
<evidence type="ECO:0000256" key="3">
    <source>
        <dbReference type="ARBA" id="ARBA00023002"/>
    </source>
</evidence>
<keyword evidence="3" id="KW-0560">Oxidoreductase</keyword>
<dbReference type="EMBL" id="JAGMUV010000011">
    <property type="protein sequence ID" value="KAH7141063.1"/>
    <property type="molecule type" value="Genomic_DNA"/>
</dbReference>
<evidence type="ECO:0000256" key="1">
    <source>
        <dbReference type="ARBA" id="ARBA00006484"/>
    </source>
</evidence>
<dbReference type="SUPFAM" id="SSF51735">
    <property type="entry name" value="NAD(P)-binding Rossmann-fold domains"/>
    <property type="match status" value="1"/>
</dbReference>
<dbReference type="Pfam" id="PF00106">
    <property type="entry name" value="adh_short"/>
    <property type="match status" value="1"/>
</dbReference>
<dbReference type="InterPro" id="IPR002347">
    <property type="entry name" value="SDR_fam"/>
</dbReference>
<keyword evidence="2" id="KW-0521">NADP</keyword>
<comment type="caution">
    <text evidence="4">The sequence shown here is derived from an EMBL/GenBank/DDBJ whole genome shotgun (WGS) entry which is preliminary data.</text>
</comment>
<evidence type="ECO:0000256" key="2">
    <source>
        <dbReference type="ARBA" id="ARBA00022857"/>
    </source>
</evidence>
<dbReference type="GO" id="GO:0016491">
    <property type="term" value="F:oxidoreductase activity"/>
    <property type="evidence" value="ECO:0007669"/>
    <property type="project" value="UniProtKB-KW"/>
</dbReference>
<reference evidence="4" key="1">
    <citation type="journal article" date="2021" name="Nat. Commun.">
        <title>Genetic determinants of endophytism in the Arabidopsis root mycobiome.</title>
        <authorList>
            <person name="Mesny F."/>
            <person name="Miyauchi S."/>
            <person name="Thiergart T."/>
            <person name="Pickel B."/>
            <person name="Atanasova L."/>
            <person name="Karlsson M."/>
            <person name="Huettel B."/>
            <person name="Barry K.W."/>
            <person name="Haridas S."/>
            <person name="Chen C."/>
            <person name="Bauer D."/>
            <person name="Andreopoulos W."/>
            <person name="Pangilinan J."/>
            <person name="LaButti K."/>
            <person name="Riley R."/>
            <person name="Lipzen A."/>
            <person name="Clum A."/>
            <person name="Drula E."/>
            <person name="Henrissat B."/>
            <person name="Kohler A."/>
            <person name="Grigoriev I.V."/>
            <person name="Martin F.M."/>
            <person name="Hacquard S."/>
        </authorList>
    </citation>
    <scope>NUCLEOTIDE SEQUENCE</scope>
    <source>
        <strain evidence="4">MPI-CAGE-AT-0147</strain>
    </source>
</reference>
<dbReference type="Gene3D" id="3.40.50.720">
    <property type="entry name" value="NAD(P)-binding Rossmann-like Domain"/>
    <property type="match status" value="1"/>
</dbReference>
<comment type="similarity">
    <text evidence="1">Belongs to the short-chain dehydrogenases/reductases (SDR) family.</text>
</comment>
<evidence type="ECO:0000313" key="5">
    <source>
        <dbReference type="Proteomes" id="UP000738349"/>
    </source>
</evidence>
<dbReference type="PANTHER" id="PTHR24320:SF252">
    <property type="entry name" value="DEHYDROGENASE_REDUCTASE FAMILY PROTEIN, PUTATIVE (AFU_ORTHOLOGUE AFUA_3G08550)-RELATED"/>
    <property type="match status" value="1"/>
</dbReference>
<sequence length="266" mass="30041">MSSLHIFSFTLRNSHTLSFDSNERGDEVVRQLQDESDGVGSNAVFDLLELDMTSFQSVQLLPSRLKSLGITQLDIAILNAGTYQTDFRVCPETGWEQVMQVNFLATAALTILLRPYLTYKRRGYLLAVASEAHAWADPQNHSIQDLLDQFKKPEFELYLCYQRYHISKLLLILWIRHISTREEWAQASIAAVSPGFASTGLWRDFNGFSIAKLIEYVFCRSCKEGAGQYVCALDDLVRGHGHGGFWSDAGWREPSVGKYGQESQDG</sequence>
<name>A0A9P9IZ08_9HYPO</name>
<organism evidence="4 5">
    <name type="scientific">Dactylonectria macrodidyma</name>
    <dbReference type="NCBI Taxonomy" id="307937"/>
    <lineage>
        <taxon>Eukaryota</taxon>
        <taxon>Fungi</taxon>
        <taxon>Dikarya</taxon>
        <taxon>Ascomycota</taxon>
        <taxon>Pezizomycotina</taxon>
        <taxon>Sordariomycetes</taxon>
        <taxon>Hypocreomycetidae</taxon>
        <taxon>Hypocreales</taxon>
        <taxon>Nectriaceae</taxon>
        <taxon>Dactylonectria</taxon>
    </lineage>
</organism>
<proteinExistence type="inferred from homology"/>
<gene>
    <name evidence="4" type="ORF">EDB81DRAFT_761512</name>
</gene>
<keyword evidence="5" id="KW-1185">Reference proteome</keyword>
<dbReference type="AlphaFoldDB" id="A0A9P9IZ08"/>
<dbReference type="OrthoDB" id="542013at2759"/>